<dbReference type="InterPro" id="IPR005573">
    <property type="entry name" value="Anti-sigma_E_RseA_C"/>
</dbReference>
<dbReference type="InterPro" id="IPR036147">
    <property type="entry name" value="Anti-sigma_E_RseA_N_sf"/>
</dbReference>
<reference evidence="10 11" key="1">
    <citation type="submission" date="2018-05" db="EMBL/GenBank/DDBJ databases">
        <title>Vibrio limimaris sp. nov., isolated from marine sediment.</title>
        <authorList>
            <person name="Li C.-M."/>
        </authorList>
    </citation>
    <scope>NUCLEOTIDE SEQUENCE [LARGE SCALE GENOMIC DNA]</scope>
    <source>
        <strain evidence="10 11">E4404</strain>
    </source>
</reference>
<evidence type="ECO:0000256" key="5">
    <source>
        <dbReference type="ARBA" id="ARBA00022989"/>
    </source>
</evidence>
<dbReference type="InterPro" id="IPR005572">
    <property type="entry name" value="Anti-sigma_E_RseA_N"/>
</dbReference>
<proteinExistence type="inferred from homology"/>
<comment type="subcellular location">
    <subcellularLocation>
        <location evidence="7">Cell inner membrane</location>
    </subcellularLocation>
    <subcellularLocation>
        <location evidence="1">Cell membrane</location>
        <topology evidence="1">Single-pass membrane protein</topology>
    </subcellularLocation>
</comment>
<keyword evidence="4" id="KW-0812">Transmembrane</keyword>
<keyword evidence="6 7" id="KW-0472">Membrane</keyword>
<name>A0A2U3BCZ0_9VIBR</name>
<keyword evidence="5" id="KW-1133">Transmembrane helix</keyword>
<evidence type="ECO:0000313" key="11">
    <source>
        <dbReference type="Proteomes" id="UP000245362"/>
    </source>
</evidence>
<evidence type="ECO:0000256" key="2">
    <source>
        <dbReference type="ARBA" id="ARBA00005837"/>
    </source>
</evidence>
<dbReference type="AlphaFoldDB" id="A0A2U3BCZ0"/>
<dbReference type="Proteomes" id="UP000245362">
    <property type="component" value="Unassembled WGS sequence"/>
</dbReference>
<evidence type="ECO:0000256" key="3">
    <source>
        <dbReference type="ARBA" id="ARBA00022475"/>
    </source>
</evidence>
<protein>
    <recommendedName>
        <fullName evidence="7">Anti-sigma-E factor RseA</fullName>
    </recommendedName>
    <alternativeName>
        <fullName evidence="7">Regulator of SigE</fullName>
    </alternativeName>
    <alternativeName>
        <fullName evidence="7">Sigma-E anti-sigma factor RseA</fullName>
    </alternativeName>
    <alternativeName>
        <fullName evidence="7">Sigma-E factor negative regulatory protein</fullName>
    </alternativeName>
</protein>
<feature type="domain" description="Anti sigma-E protein RseA C-terminal" evidence="9">
    <location>
        <begin position="129"/>
        <end position="187"/>
    </location>
</feature>
<dbReference type="Pfam" id="PF03872">
    <property type="entry name" value="RseA_N"/>
    <property type="match status" value="1"/>
</dbReference>
<dbReference type="SUPFAM" id="SSF89069">
    <property type="entry name" value="N-terminal, cytoplasmic domain of anti-sigmaE factor RseA"/>
    <property type="match status" value="1"/>
</dbReference>
<sequence length="204" mass="22523">MADKELLSALMDGETVDKALISKLEQEPESQKTWQNYHLIGDVMRGEAPETVSWNIADSVAAALENEPNYTQVTTPLVESQPTPAQARRKLPAWLTQLGQVAVAASVSLAVIVGVQQYGGDSGQSQSEQLPVLQTIPLSGNVEPVSLTRETVSPKAYQQTHRDEAKVLEQRRRINALLQDYELQLRLTTDTKAQKTEHLQPVVE</sequence>
<evidence type="ECO:0000313" key="10">
    <source>
        <dbReference type="EMBL" id="PWI34625.1"/>
    </source>
</evidence>
<dbReference type="Pfam" id="PF03873">
    <property type="entry name" value="RseA_C"/>
    <property type="match status" value="1"/>
</dbReference>
<dbReference type="GO" id="GO:0005886">
    <property type="term" value="C:plasma membrane"/>
    <property type="evidence" value="ECO:0007669"/>
    <property type="project" value="UniProtKB-SubCell"/>
</dbReference>
<keyword evidence="3 7" id="KW-1003">Cell membrane</keyword>
<dbReference type="RefSeq" id="WP_109318961.1">
    <property type="nucleotide sequence ID" value="NZ_QFWT01000002.1"/>
</dbReference>
<evidence type="ECO:0000256" key="7">
    <source>
        <dbReference type="PIRNR" id="PIRNR016938"/>
    </source>
</evidence>
<dbReference type="PIRSF" id="PIRSF016938">
    <property type="entry name" value="RseA"/>
    <property type="match status" value="1"/>
</dbReference>
<comment type="similarity">
    <text evidence="2 7">Belongs to the RseA family.</text>
</comment>
<dbReference type="InterPro" id="IPR052383">
    <property type="entry name" value="Anti-sigma-E_RseA-like"/>
</dbReference>
<comment type="function">
    <text evidence="7">An anti-sigma factor for extracytoplasmic function (ECF) sigma factor sigma-E (RpoE). ECF sigma factors are held in an inactive form by an anti-sigma factor until released by regulated intramembrane proteolysis (RIP). RIP occurs when an extracytoplasmic signal triggers a concerted proteolytic cascade to transmit information and elicit cellular responses. The membrane-spanning regulatory substrate protein is first cut periplasmically (site-1 protease, S1P, DegS), then within the membrane itself (site-2 protease, S2P, RseP), while cytoplasmic proteases finish degrading the anti-sigma factor, liberating sigma-E.</text>
</comment>
<dbReference type="InterPro" id="IPR026279">
    <property type="entry name" value="RseA"/>
</dbReference>
<dbReference type="OrthoDB" id="6194196at2"/>
<dbReference type="Gene3D" id="1.20.5.3960">
    <property type="match status" value="1"/>
</dbReference>
<organism evidence="10 11">
    <name type="scientific">Vibrio albus</name>
    <dbReference type="NCBI Taxonomy" id="2200953"/>
    <lineage>
        <taxon>Bacteria</taxon>
        <taxon>Pseudomonadati</taxon>
        <taxon>Pseudomonadota</taxon>
        <taxon>Gammaproteobacteria</taxon>
        <taxon>Vibrionales</taxon>
        <taxon>Vibrionaceae</taxon>
        <taxon>Vibrio</taxon>
    </lineage>
</organism>
<dbReference type="GO" id="GO:0016989">
    <property type="term" value="F:sigma factor antagonist activity"/>
    <property type="evidence" value="ECO:0007669"/>
    <property type="project" value="InterPro"/>
</dbReference>
<accession>A0A2U3BCZ0</accession>
<dbReference type="PANTHER" id="PTHR38104">
    <property type="match status" value="1"/>
</dbReference>
<evidence type="ECO:0000259" key="8">
    <source>
        <dbReference type="Pfam" id="PF03872"/>
    </source>
</evidence>
<keyword evidence="7" id="KW-0997">Cell inner membrane</keyword>
<evidence type="ECO:0000256" key="4">
    <source>
        <dbReference type="ARBA" id="ARBA00022692"/>
    </source>
</evidence>
<gene>
    <name evidence="10" type="ORF">DI392_05850</name>
</gene>
<feature type="domain" description="Anti sigma-E protein RseA N-terminal" evidence="8">
    <location>
        <begin position="1"/>
        <end position="88"/>
    </location>
</feature>
<evidence type="ECO:0000259" key="9">
    <source>
        <dbReference type="Pfam" id="PF03873"/>
    </source>
</evidence>
<evidence type="ECO:0000256" key="6">
    <source>
        <dbReference type="ARBA" id="ARBA00023136"/>
    </source>
</evidence>
<comment type="subunit">
    <text evidence="7">Interacts 1:1 with ECF RNA polymerase sigma-E (RpoE); this inhibits the interaction of sigma-E with the RNA polymerase catalytic core and leads to a decreased expression of sigma-E-regulated genes. Interacts with RseB.</text>
</comment>
<dbReference type="Gene3D" id="1.10.10.880">
    <property type="entry name" value="Anti sigma-E protein RseA, N-terminal domain"/>
    <property type="match status" value="1"/>
</dbReference>
<dbReference type="PANTHER" id="PTHR38104:SF1">
    <property type="entry name" value="ANTI-SIGMA-E FACTOR RSEA"/>
    <property type="match status" value="1"/>
</dbReference>
<comment type="caution">
    <text evidence="10">The sequence shown here is derived from an EMBL/GenBank/DDBJ whole genome shotgun (WGS) entry which is preliminary data.</text>
</comment>
<dbReference type="CDD" id="cd16328">
    <property type="entry name" value="RseA_N"/>
    <property type="match status" value="1"/>
</dbReference>
<dbReference type="EMBL" id="QFWT01000002">
    <property type="protein sequence ID" value="PWI34625.1"/>
    <property type="molecule type" value="Genomic_DNA"/>
</dbReference>
<keyword evidence="11" id="KW-1185">Reference proteome</keyword>
<evidence type="ECO:0000256" key="1">
    <source>
        <dbReference type="ARBA" id="ARBA00004162"/>
    </source>
</evidence>